<feature type="transmembrane region" description="Helical" evidence="1">
    <location>
        <begin position="60"/>
        <end position="82"/>
    </location>
</feature>
<comment type="caution">
    <text evidence="2">The sequence shown here is derived from an EMBL/GenBank/DDBJ whole genome shotgun (WGS) entry which is preliminary data.</text>
</comment>
<accession>A0ABP9UKY5</accession>
<evidence type="ECO:0000313" key="2">
    <source>
        <dbReference type="EMBL" id="GAA5481327.1"/>
    </source>
</evidence>
<keyword evidence="1" id="KW-1133">Transmembrane helix</keyword>
<name>A0ABP9UKY5_9BACT</name>
<protein>
    <submittedName>
        <fullName evidence="2">Uncharacterized protein</fullName>
    </submittedName>
</protein>
<keyword evidence="1" id="KW-0812">Transmembrane</keyword>
<sequence>MTPKVDWYYRPVNQTALMTTAAQLNEYRTAYSAAQAAAIRGGATIGQAASPEAEAKLSKLLAVTAGMFVASIASVVGVGIWIC</sequence>
<keyword evidence="3" id="KW-1185">Reference proteome</keyword>
<reference evidence="2 3" key="1">
    <citation type="submission" date="2024-02" db="EMBL/GenBank/DDBJ databases">
        <title>Haloferula sargassicola NBRC 104335.</title>
        <authorList>
            <person name="Ichikawa N."/>
            <person name="Katano-Makiyama Y."/>
            <person name="Hidaka K."/>
        </authorList>
    </citation>
    <scope>NUCLEOTIDE SEQUENCE [LARGE SCALE GENOMIC DNA]</scope>
    <source>
        <strain evidence="2 3">NBRC 104335</strain>
    </source>
</reference>
<proteinExistence type="predicted"/>
<keyword evidence="1" id="KW-0472">Membrane</keyword>
<dbReference type="Proteomes" id="UP001476282">
    <property type="component" value="Unassembled WGS sequence"/>
</dbReference>
<organism evidence="2 3">
    <name type="scientific">Haloferula sargassicola</name>
    <dbReference type="NCBI Taxonomy" id="490096"/>
    <lineage>
        <taxon>Bacteria</taxon>
        <taxon>Pseudomonadati</taxon>
        <taxon>Verrucomicrobiota</taxon>
        <taxon>Verrucomicrobiia</taxon>
        <taxon>Verrucomicrobiales</taxon>
        <taxon>Verrucomicrobiaceae</taxon>
        <taxon>Haloferula</taxon>
    </lineage>
</organism>
<dbReference type="EMBL" id="BAABRI010000002">
    <property type="protein sequence ID" value="GAA5481327.1"/>
    <property type="molecule type" value="Genomic_DNA"/>
</dbReference>
<evidence type="ECO:0000313" key="3">
    <source>
        <dbReference type="Proteomes" id="UP001476282"/>
    </source>
</evidence>
<evidence type="ECO:0000256" key="1">
    <source>
        <dbReference type="SAM" id="Phobius"/>
    </source>
</evidence>
<gene>
    <name evidence="2" type="ORF">Hsar01_00534</name>
</gene>